<dbReference type="FunFam" id="3.60.10.10:FF:000017">
    <property type="entry name" value="Type I inositol polyphosphate 5-phosphatase 5"/>
    <property type="match status" value="1"/>
</dbReference>
<gene>
    <name evidence="5" type="ORF">URODEC1_LOCUS92425</name>
</gene>
<evidence type="ECO:0000256" key="2">
    <source>
        <dbReference type="ARBA" id="ARBA00022801"/>
    </source>
</evidence>
<feature type="region of interest" description="Disordered" evidence="3">
    <location>
        <begin position="210"/>
        <end position="255"/>
    </location>
</feature>
<dbReference type="Proteomes" id="UP001497457">
    <property type="component" value="Chromosome 36b"/>
</dbReference>
<feature type="region of interest" description="Disordered" evidence="3">
    <location>
        <begin position="118"/>
        <end position="159"/>
    </location>
</feature>
<keyword evidence="6" id="KW-1185">Reference proteome</keyword>
<feature type="domain" description="Inositol polyphosphate-related phosphatase" evidence="4">
    <location>
        <begin position="175"/>
        <end position="503"/>
    </location>
</feature>
<evidence type="ECO:0000256" key="3">
    <source>
        <dbReference type="SAM" id="MobiDB-lite"/>
    </source>
</evidence>
<dbReference type="SUPFAM" id="SSF56219">
    <property type="entry name" value="DNase I-like"/>
    <property type="match status" value="2"/>
</dbReference>
<evidence type="ECO:0000313" key="5">
    <source>
        <dbReference type="EMBL" id="CAL5051953.1"/>
    </source>
</evidence>
<dbReference type="PANTHER" id="PTHR45666:SF19">
    <property type="entry name" value="OS06G0222900 PROTEIN"/>
    <property type="match status" value="1"/>
</dbReference>
<feature type="compositionally biased region" description="Acidic residues" evidence="3">
    <location>
        <begin position="121"/>
        <end position="130"/>
    </location>
</feature>
<dbReference type="InterPro" id="IPR036691">
    <property type="entry name" value="Endo/exonu/phosph_ase_sf"/>
</dbReference>
<proteinExistence type="inferred from homology"/>
<dbReference type="AlphaFoldDB" id="A0ABC9E4T3"/>
<organism evidence="5 6">
    <name type="scientific">Urochloa decumbens</name>
    <dbReference type="NCBI Taxonomy" id="240449"/>
    <lineage>
        <taxon>Eukaryota</taxon>
        <taxon>Viridiplantae</taxon>
        <taxon>Streptophyta</taxon>
        <taxon>Embryophyta</taxon>
        <taxon>Tracheophyta</taxon>
        <taxon>Spermatophyta</taxon>
        <taxon>Magnoliopsida</taxon>
        <taxon>Liliopsida</taxon>
        <taxon>Poales</taxon>
        <taxon>Poaceae</taxon>
        <taxon>PACMAD clade</taxon>
        <taxon>Panicoideae</taxon>
        <taxon>Panicodae</taxon>
        <taxon>Paniceae</taxon>
        <taxon>Melinidinae</taxon>
        <taxon>Urochloa</taxon>
    </lineage>
</organism>
<dbReference type="SMART" id="SM00128">
    <property type="entry name" value="IPPc"/>
    <property type="match status" value="1"/>
</dbReference>
<name>A0ABC9E4T3_9POAL</name>
<dbReference type="Gene3D" id="3.60.10.10">
    <property type="entry name" value="Endonuclease/exonuclease/phosphatase"/>
    <property type="match status" value="2"/>
</dbReference>
<evidence type="ECO:0000256" key="1">
    <source>
        <dbReference type="ARBA" id="ARBA00010768"/>
    </source>
</evidence>
<protein>
    <recommendedName>
        <fullName evidence="4">Inositol polyphosphate-related phosphatase domain-containing protein</fullName>
    </recommendedName>
</protein>
<dbReference type="GO" id="GO:0016787">
    <property type="term" value="F:hydrolase activity"/>
    <property type="evidence" value="ECO:0007669"/>
    <property type="project" value="UniProtKB-KW"/>
</dbReference>
<accession>A0ABC9E4T3</accession>
<dbReference type="PANTHER" id="PTHR45666">
    <property type="entry name" value="TYPE IV INOSITOL POLYPHOSPHATE 5-PHOSPHATASE 9"/>
    <property type="match status" value="1"/>
</dbReference>
<comment type="similarity">
    <text evidence="1">Belongs to the inositol polyphosphate 5-phosphatase family.</text>
</comment>
<feature type="compositionally biased region" description="Low complexity" evidence="3">
    <location>
        <begin position="210"/>
        <end position="234"/>
    </location>
</feature>
<evidence type="ECO:0000259" key="4">
    <source>
        <dbReference type="SMART" id="SM00128"/>
    </source>
</evidence>
<feature type="compositionally biased region" description="Basic residues" evidence="3">
    <location>
        <begin position="140"/>
        <end position="155"/>
    </location>
</feature>
<dbReference type="Pfam" id="PF22669">
    <property type="entry name" value="Exo_endo_phos2"/>
    <property type="match status" value="2"/>
</dbReference>
<keyword evidence="2" id="KW-0378">Hydrolase</keyword>
<evidence type="ECO:0000313" key="6">
    <source>
        <dbReference type="Proteomes" id="UP001497457"/>
    </source>
</evidence>
<dbReference type="EMBL" id="OZ075146">
    <property type="protein sequence ID" value="CAL5051953.1"/>
    <property type="molecule type" value="Genomic_DNA"/>
</dbReference>
<reference evidence="5" key="1">
    <citation type="submission" date="2024-10" db="EMBL/GenBank/DDBJ databases">
        <authorList>
            <person name="Ryan C."/>
        </authorList>
    </citation>
    <scope>NUCLEOTIDE SEQUENCE [LARGE SCALE GENOMIC DNA]</scope>
</reference>
<dbReference type="InterPro" id="IPR000300">
    <property type="entry name" value="IPPc"/>
</dbReference>
<dbReference type="FunFam" id="3.60.10.10:FF:000028">
    <property type="entry name" value="Type IV inositol polyphosphate 5-phosphatase 7"/>
    <property type="match status" value="1"/>
</dbReference>
<sequence length="524" mass="57972">MSNGATMKGMDLGGSDPQSLSAARARLKSASLNHVDWPNRQNDDTCQYQMFVGTWNVGGKTPNNRLNLQDFLQVEESPDIYVLGFQEIVPLTAGNVLVVEDNEPASRWLALIHQALNEPQEQPDEDDDPPPPEPPPPDARRHHHLHHHHHHHRRRDSSSLFFQTPSLKVLSNSYRVDSALVKTCNCSSEPSSMRRRAAEVRAAVYRAEAAAEAADAPPSTSAASSAAAGETTSACSDAEADGSADGTPPANCDPGGSGGGGGGMSYCLIASKQMVGLFLSVWVKRELVEHVGHLRVDCVGRGIMGWLGNKGCIAISMTLHRTSLCFVCSHLASGEKEGDELRRNADVAEILRSAHFPRPCKAPGSHRVPEKIMDHDRMIWLGDLNYRVSLSYEETRTLLEENDWDTLLEKDQLLIEREAGRVFRGWKEGKICFAPTYKYTQNSDAYAGETAKSKKKRRTPAWCDRILWHGDGIEQLQYQRGESRFSDHRPVCGVFAVEVDDDDGSKIMRSYYSVNARMGHDRTA</sequence>
<dbReference type="InterPro" id="IPR045849">
    <property type="entry name" value="IP5P_plant"/>
</dbReference>